<protein>
    <recommendedName>
        <fullName evidence="6">Translocation and assembly module TamB C-terminal domain-containing protein</fullName>
    </recommendedName>
</protein>
<dbReference type="OrthoDB" id="680700at2"/>
<accession>A0A095ST66</accession>
<dbReference type="STRING" id="1453498.LG45_10355"/>
<keyword evidence="4" id="KW-0472">Membrane</keyword>
<reference evidence="7 8" key="1">
    <citation type="submission" date="2014-09" db="EMBL/GenBank/DDBJ databases">
        <title>Whole Genome Shotgun of Flavobacterium aquatile LMG 4008.</title>
        <authorList>
            <person name="Gale A.N."/>
            <person name="Pipes S.E."/>
            <person name="Newman J.D."/>
        </authorList>
    </citation>
    <scope>NUCLEOTIDE SEQUENCE [LARGE SCALE GENOMIC DNA]</scope>
    <source>
        <strain evidence="7 8">LMG 4008</strain>
    </source>
</reference>
<keyword evidence="3" id="KW-1133">Transmembrane helix</keyword>
<evidence type="ECO:0000259" key="6">
    <source>
        <dbReference type="Pfam" id="PF04357"/>
    </source>
</evidence>
<dbReference type="InterPro" id="IPR007452">
    <property type="entry name" value="TamB_C"/>
</dbReference>
<comment type="subcellular location">
    <subcellularLocation>
        <location evidence="1">Membrane</location>
        <topology evidence="1">Single-pass membrane protein</topology>
    </subcellularLocation>
</comment>
<evidence type="ECO:0000256" key="1">
    <source>
        <dbReference type="ARBA" id="ARBA00004167"/>
    </source>
</evidence>
<evidence type="ECO:0000256" key="2">
    <source>
        <dbReference type="ARBA" id="ARBA00022692"/>
    </source>
</evidence>
<comment type="caution">
    <text evidence="7">The sequence shown here is derived from an EMBL/GenBank/DDBJ whole genome shotgun (WGS) entry which is preliminary data.</text>
</comment>
<proteinExistence type="predicted"/>
<dbReference type="Proteomes" id="UP000029554">
    <property type="component" value="Unassembled WGS sequence"/>
</dbReference>
<evidence type="ECO:0000313" key="7">
    <source>
        <dbReference type="EMBL" id="KGD67534.1"/>
    </source>
</evidence>
<dbReference type="eggNOG" id="COG2911">
    <property type="taxonomic scope" value="Bacteria"/>
</dbReference>
<name>A0A095ST66_9FLAO</name>
<evidence type="ECO:0000256" key="3">
    <source>
        <dbReference type="ARBA" id="ARBA00022989"/>
    </source>
</evidence>
<gene>
    <name evidence="7" type="ORF">LG45_10355</name>
</gene>
<dbReference type="Pfam" id="PF04357">
    <property type="entry name" value="TamB"/>
    <property type="match status" value="1"/>
</dbReference>
<keyword evidence="8" id="KW-1185">Reference proteome</keyword>
<dbReference type="GO" id="GO:0009306">
    <property type="term" value="P:protein secretion"/>
    <property type="evidence" value="ECO:0007669"/>
    <property type="project" value="InterPro"/>
</dbReference>
<dbReference type="GO" id="GO:0005886">
    <property type="term" value="C:plasma membrane"/>
    <property type="evidence" value="ECO:0007669"/>
    <property type="project" value="InterPro"/>
</dbReference>
<feature type="region of interest" description="Disordered" evidence="5">
    <location>
        <begin position="1440"/>
        <end position="1481"/>
    </location>
</feature>
<evidence type="ECO:0000313" key="8">
    <source>
        <dbReference type="Proteomes" id="UP000029554"/>
    </source>
</evidence>
<evidence type="ECO:0000256" key="5">
    <source>
        <dbReference type="SAM" id="MobiDB-lite"/>
    </source>
</evidence>
<keyword evidence="2" id="KW-0812">Transmembrane</keyword>
<feature type="compositionally biased region" description="Basic and acidic residues" evidence="5">
    <location>
        <begin position="1458"/>
        <end position="1467"/>
    </location>
</feature>
<dbReference type="EMBL" id="JRHH01000004">
    <property type="protein sequence ID" value="KGD67534.1"/>
    <property type="molecule type" value="Genomic_DNA"/>
</dbReference>
<evidence type="ECO:0000256" key="4">
    <source>
        <dbReference type="ARBA" id="ARBA00023136"/>
    </source>
</evidence>
<sequence>MLTLGIALSLPVVQTEIANYVTDDINEQYGTDINVEQVEITIFGDVQLKKVMVKDVRKDTLIYAKRINTSILNVKKLLDGDLLFGKLNADDLTLNIKTYKGERDTNLDKFIAAFDDGKKSSGKKFLMTSEKVTLTNSRFILIDENRANPKDVDFTELNATITNFKIHGPDVTTNIEKMSFRDHRGLFVENLKSKFTYTKKNIRLEELVFNTKESNFSGKVILKYDRKDFADFNNKVIFDVKTDSAKIASNDIRYFYDELGKNQVFSLKGKIDGTLNNFTAKNLQLVDTNKSEIKGDVNFRNLFAKAGKGEFYMKGSFDKIASSYDDLTTLLPNVLGKKLPSSLKKFGKFNLVGDAEITTKSIDADFILDTKLGNVTSQLVMTNLDNIDNASYSGNIVLNNFDLGTFIGRTDVGKVTMNVDVDGKGFTEKYLDTKFSGEVTSVDYNGYNYKNIIADGSFKKPYFKGKVNVNDPNIFLDFDGVVDLSKRESVYDFNAKVDYINLNKLNFTKDSISVFRGDIVMKVRGSSINNLKGEIALTNASYQNKKELYFFDSLLINSSFDSNNERKITLKSPDGIDGEVVGKFDLNQVPKMLQNSLGSLYTNYKPNKVKGNQYMKFNFKDFNKIVEIISPDVTIAPNSNMYGSINSDKNDFKFNFESDSIRAFNIELDKVAVEIDNKNPLYNTYVQMDSIKSKYYKIRDFSLINVTSKDTLSFRTEFKGGAKGNDYYNLNLYHTINSENKNIIGFSKSEMMFKDFMWYLNEQENDKNKIVFDKDFKNFSFEDIIVSNGDQSLKLNGFINGTQNKDLELTFHDVNLNKITPDVAKFKFDGNVNGEVFLKQSNDVYQPTASLEISDLFVNDNELGNMSLNIEGDTNFSKFNINSVIENENFDSFNADGSLAIVNKETILDLDLKFQKFNLGVLSNLGGEVIKNIRGFASGNARIDGNINNIDYNGRLFVDDAGLTIPYLNVDYNIISNTIVDVTRDKFIIQKTKIIDSKYDTEGNLQGFIKHKQFGDWELDLNIDSKRLLALDTKDNEDAAYYGTAFINGSAEISGPTDGLVIDVSAESEAGTDIKIPINDAASVGNSEYIHFVTEAEKNNKTTGKVIQQKNYKGLEMNFDFKITPVANIEVILDRDSGHGMKGSGEGGLLFRINTLGKFLMYGDFVVDKGSYNFKYGGLIDKTFQVKQNSSIVWDGDPYRAILDLEAIYKTQTNPAVLIENASFNRKMDVEVTIGVKGTIKNPEPDFNINFPTLSSVMKSEIQTKLDDKDTRQTQALYLLSTGGFLSQDGLSQSQLTNNLFEKAGVLFSDLFNEDGAKLQLGFDYVQADNTPGYESDGRFGVSLSTKINERITLNGKVGVPTGGISETAVVGNFELQYRVNDDGTLNLRVFNRENDINYIGQGVGYTQGIGMNYEVDFDTFSELIRKIFTKKKIEVEKKANLEVDDSSPLPDYIQMNDNKEGKKKPEQNPTPNKEAIPHED</sequence>
<feature type="domain" description="Translocation and assembly module TamB C-terminal" evidence="6">
    <location>
        <begin position="998"/>
        <end position="1418"/>
    </location>
</feature>
<organism evidence="7 8">
    <name type="scientific">Flavobacterium aquatile LMG 4008 = ATCC 11947</name>
    <dbReference type="NCBI Taxonomy" id="1453498"/>
    <lineage>
        <taxon>Bacteria</taxon>
        <taxon>Pseudomonadati</taxon>
        <taxon>Bacteroidota</taxon>
        <taxon>Flavobacteriia</taxon>
        <taxon>Flavobacteriales</taxon>
        <taxon>Flavobacteriaceae</taxon>
        <taxon>Flavobacterium</taxon>
    </lineage>
</organism>